<reference evidence="3 4" key="1">
    <citation type="submission" date="2019-12" db="EMBL/GenBank/DDBJ databases">
        <title>Deinococcus sp. HMF7620 Genome sequencing and assembly.</title>
        <authorList>
            <person name="Kang H."/>
            <person name="Kim H."/>
            <person name="Joh K."/>
        </authorList>
    </citation>
    <scope>NUCLEOTIDE SEQUENCE [LARGE SCALE GENOMIC DNA]</scope>
    <source>
        <strain evidence="3 4">HMF7620</strain>
    </source>
</reference>
<dbReference type="AlphaFoldDB" id="A0A7C9MBN1"/>
<dbReference type="Pfam" id="PF24098">
    <property type="entry name" value="DUF7380"/>
    <property type="match status" value="1"/>
</dbReference>
<dbReference type="RefSeq" id="WP_157461478.1">
    <property type="nucleotide sequence ID" value="NZ_WQLB01000048.1"/>
</dbReference>
<dbReference type="EMBL" id="WQLB01000048">
    <property type="protein sequence ID" value="MVN89219.1"/>
    <property type="molecule type" value="Genomic_DNA"/>
</dbReference>
<dbReference type="InterPro" id="IPR055804">
    <property type="entry name" value="DUF7380"/>
</dbReference>
<accession>A0A7C9MBN1</accession>
<protein>
    <submittedName>
        <fullName evidence="3">DUF4209 domain-containing protein</fullName>
    </submittedName>
</protein>
<evidence type="ECO:0000259" key="2">
    <source>
        <dbReference type="Pfam" id="PF24098"/>
    </source>
</evidence>
<sequence>MTSEAPQDTLRRLDVSVLPLARFRPLATSQLIKVEQAAAAQGDQALADAARLLSHAVNLHLREEERDQPFGPAQVFLGVPLFEQTMLTSETGVRLTSAATELLAAAAHHTEHPALQARAADLLWTFGRDFQAGSVAVTQYVAWAQAVVGEDWMGAVDALTRAHTIAPALGRRQPAVETVRNAVVRHLDNPALGQTWAAERLMGLLLRDGDQAPAWAELATQYAQAAADSSAWFLANRYWQMAAAWHRKAGQPDESGRALVQAAETHVREGEQVFERTGRHLDMVPHLEQAIHQLRGVPGTRPRVFALRRELLTHQEYSVDELTRREYAVPVNHRLLDEVGTVLRGQPLKGALYRLGTLSWEEPVQKLRDDAEAAVRQFVVLHSIPQRQINAEGRTVVTSGAGESRVEQEMFTQQTLNYTVTALPVIQAARLALLEEHDVRTEDLLPILQACPIVQPDHLRSICTGLIDGLYGNFLAAAHTLVPQLEHALRELVDLMGGLTSRVDADGTQDAVDLGTLLRPGDQATLLEDALGPDFLFQLRGFLVERHGANFRNKIAHGLAGDREVHTYGQVAWHLMWQVVTGLAAADSEAGPATV</sequence>
<name>A0A7C9MBN1_9DEIO</name>
<proteinExistence type="predicted"/>
<evidence type="ECO:0000313" key="3">
    <source>
        <dbReference type="EMBL" id="MVN89219.1"/>
    </source>
</evidence>
<feature type="domain" description="DUF7380" evidence="2">
    <location>
        <begin position="30"/>
        <end position="175"/>
    </location>
</feature>
<dbReference type="Proteomes" id="UP000483286">
    <property type="component" value="Unassembled WGS sequence"/>
</dbReference>
<organism evidence="3 4">
    <name type="scientific">Deinococcus arboris</name>
    <dbReference type="NCBI Taxonomy" id="2682977"/>
    <lineage>
        <taxon>Bacteria</taxon>
        <taxon>Thermotogati</taxon>
        <taxon>Deinococcota</taxon>
        <taxon>Deinococci</taxon>
        <taxon>Deinococcales</taxon>
        <taxon>Deinococcaceae</taxon>
        <taxon>Deinococcus</taxon>
    </lineage>
</organism>
<dbReference type="InterPro" id="IPR025209">
    <property type="entry name" value="DUF4209"/>
</dbReference>
<feature type="domain" description="DUF4209" evidence="1">
    <location>
        <begin position="485"/>
        <end position="577"/>
    </location>
</feature>
<gene>
    <name evidence="3" type="ORF">GO986_21010</name>
</gene>
<dbReference type="Pfam" id="PF13910">
    <property type="entry name" value="DUF4209"/>
    <property type="match status" value="1"/>
</dbReference>
<evidence type="ECO:0000313" key="4">
    <source>
        <dbReference type="Proteomes" id="UP000483286"/>
    </source>
</evidence>
<comment type="caution">
    <text evidence="3">The sequence shown here is derived from an EMBL/GenBank/DDBJ whole genome shotgun (WGS) entry which is preliminary data.</text>
</comment>
<keyword evidence="4" id="KW-1185">Reference proteome</keyword>
<evidence type="ECO:0000259" key="1">
    <source>
        <dbReference type="Pfam" id="PF13910"/>
    </source>
</evidence>